<organism evidence="8 9">
    <name type="scientific">Lacticaseibacillus rhamnosus (strain ATCC 53103 / LMG 18243 / GG)</name>
    <name type="common">Lactobacillus rhamnosus</name>
    <dbReference type="NCBI Taxonomy" id="568703"/>
    <lineage>
        <taxon>Bacteria</taxon>
        <taxon>Bacillati</taxon>
        <taxon>Bacillota</taxon>
        <taxon>Bacilli</taxon>
        <taxon>Lactobacillales</taxon>
        <taxon>Lactobacillaceae</taxon>
        <taxon>Lacticaseibacillus</taxon>
    </lineage>
</organism>
<dbReference type="PANTHER" id="PTHR33799">
    <property type="entry name" value="PTS PERMEASE-RELATED-RELATED"/>
    <property type="match status" value="1"/>
</dbReference>
<proteinExistence type="predicted"/>
<dbReference type="GO" id="GO:0005737">
    <property type="term" value="C:cytoplasm"/>
    <property type="evidence" value="ECO:0007669"/>
    <property type="project" value="UniProtKB-SubCell"/>
</dbReference>
<dbReference type="PANTHER" id="PTHR33799:SF1">
    <property type="entry name" value="PTS SYSTEM MANNOSE-SPECIFIC EIIAB COMPONENT-RELATED"/>
    <property type="match status" value="1"/>
</dbReference>
<evidence type="ECO:0000256" key="5">
    <source>
        <dbReference type="ARBA" id="ARBA00022679"/>
    </source>
</evidence>
<dbReference type="RefSeq" id="WP_014570177.1">
    <property type="nucleotide sequence ID" value="NC_013198.1"/>
</dbReference>
<evidence type="ECO:0000256" key="2">
    <source>
        <dbReference type="ARBA" id="ARBA00022448"/>
    </source>
</evidence>
<dbReference type="PROSITE" id="PS51096">
    <property type="entry name" value="PTS_EIIA_TYPE_4"/>
    <property type="match status" value="1"/>
</dbReference>
<dbReference type="KEGG" id="lrg:LRHM_2641"/>
<dbReference type="Proteomes" id="UP000002067">
    <property type="component" value="Chromosome"/>
</dbReference>
<gene>
    <name evidence="8" type="ordered locus">LRHM_2641</name>
</gene>
<dbReference type="SUPFAM" id="SSF53062">
    <property type="entry name" value="PTS system fructose IIA component-like"/>
    <property type="match status" value="1"/>
</dbReference>
<dbReference type="AlphaFoldDB" id="A0A7S7FS42"/>
<keyword evidence="7" id="KW-0418">Kinase</keyword>
<name>A0A7S7FS42_LACRG</name>
<keyword evidence="6" id="KW-0598">Phosphotransferase system</keyword>
<evidence type="ECO:0000256" key="7">
    <source>
        <dbReference type="ARBA" id="ARBA00022777"/>
    </source>
</evidence>
<evidence type="ECO:0000256" key="6">
    <source>
        <dbReference type="ARBA" id="ARBA00022683"/>
    </source>
</evidence>
<evidence type="ECO:0000313" key="9">
    <source>
        <dbReference type="Proteomes" id="UP000002067"/>
    </source>
</evidence>
<protein>
    <submittedName>
        <fullName evidence="8">PTS system mannose/fructose/sorbose-specific IIA component</fullName>
    </submittedName>
</protein>
<dbReference type="GO" id="GO:0016301">
    <property type="term" value="F:kinase activity"/>
    <property type="evidence" value="ECO:0007669"/>
    <property type="project" value="UniProtKB-KW"/>
</dbReference>
<evidence type="ECO:0000313" key="8">
    <source>
        <dbReference type="EMBL" id="BAI43168.1"/>
    </source>
</evidence>
<evidence type="ECO:0000256" key="3">
    <source>
        <dbReference type="ARBA" id="ARBA00022490"/>
    </source>
</evidence>
<dbReference type="InterPro" id="IPR004701">
    <property type="entry name" value="PTS_EIIA_man-typ"/>
</dbReference>
<dbReference type="CDD" id="cd00006">
    <property type="entry name" value="PTS_IIA_man"/>
    <property type="match status" value="1"/>
</dbReference>
<dbReference type="GO" id="GO:0016020">
    <property type="term" value="C:membrane"/>
    <property type="evidence" value="ECO:0007669"/>
    <property type="project" value="InterPro"/>
</dbReference>
<dbReference type="KEGG" id="lrh:LGG_02748"/>
<dbReference type="InterPro" id="IPR033887">
    <property type="entry name" value="PTS_IIA_man"/>
</dbReference>
<comment type="subcellular location">
    <subcellularLocation>
        <location evidence="1">Cytoplasm</location>
    </subcellularLocation>
</comment>
<dbReference type="Gene3D" id="3.40.50.510">
    <property type="entry name" value="Phosphotransferase system, mannose-type IIA component"/>
    <property type="match status" value="1"/>
</dbReference>
<evidence type="ECO:0000256" key="4">
    <source>
        <dbReference type="ARBA" id="ARBA00022597"/>
    </source>
</evidence>
<dbReference type="InterPro" id="IPR051471">
    <property type="entry name" value="Bacterial_PTS_sugar_comp"/>
</dbReference>
<dbReference type="Pfam" id="PF03610">
    <property type="entry name" value="EIIA-man"/>
    <property type="match status" value="1"/>
</dbReference>
<dbReference type="EMBL" id="AP011548">
    <property type="protein sequence ID" value="BAI43168.1"/>
    <property type="molecule type" value="Genomic_DNA"/>
</dbReference>
<reference evidence="8 9" key="1">
    <citation type="journal article" date="2009" name="J. Bacteriol.">
        <title>Complete genome sequence of the probiotic Lactobacillus rhamnosus ATCC 53103.</title>
        <authorList>
            <person name="Morita H."/>
            <person name="Toh H."/>
            <person name="Oshima K."/>
            <person name="Murakami M."/>
            <person name="Taylor T.D."/>
            <person name="Igimi S."/>
            <person name="Hattori M."/>
        </authorList>
    </citation>
    <scope>NUCLEOTIDE SEQUENCE [LARGE SCALE GENOMIC DNA]</scope>
    <source>
        <strain evidence="9">ATCC 53103 / LMG 18243 / GG [Tokyo]</strain>
    </source>
</reference>
<keyword evidence="2" id="KW-0813">Transport</keyword>
<accession>A0A7S7FS42</accession>
<keyword evidence="4" id="KW-0762">Sugar transport</keyword>
<dbReference type="InterPro" id="IPR036662">
    <property type="entry name" value="PTS_EIIA_man-typ_sf"/>
</dbReference>
<sequence length="137" mass="15227">MQFIMVSHGNLAEAMLGSAEMIVGKQERVKAFGLEPTEDVSTLRAKIQARLDEIGSTEEVICFTDLFSGSPFNTVVSLMGTYDIRHITGMNLPMLLEAFMMRSNPNNGREAICEKLIKEAPSTFIDVNKHLTKETND</sequence>
<keyword evidence="3" id="KW-0963">Cytoplasm</keyword>
<dbReference type="GO" id="GO:0009401">
    <property type="term" value="P:phosphoenolpyruvate-dependent sugar phosphotransferase system"/>
    <property type="evidence" value="ECO:0007669"/>
    <property type="project" value="UniProtKB-KW"/>
</dbReference>
<evidence type="ECO:0000256" key="1">
    <source>
        <dbReference type="ARBA" id="ARBA00004496"/>
    </source>
</evidence>
<keyword evidence="5" id="KW-0808">Transferase</keyword>